<evidence type="ECO:0000313" key="3">
    <source>
        <dbReference type="Proteomes" id="UP001500454"/>
    </source>
</evidence>
<evidence type="ECO:0000259" key="1">
    <source>
        <dbReference type="Pfam" id="PF03713"/>
    </source>
</evidence>
<dbReference type="EMBL" id="BAABHA010000011">
    <property type="protein sequence ID" value="GAA4388727.1"/>
    <property type="molecule type" value="Genomic_DNA"/>
</dbReference>
<accession>A0ABP8JCM6</accession>
<dbReference type="PANTHER" id="PTHR36933:SF1">
    <property type="entry name" value="SLL0788 PROTEIN"/>
    <property type="match status" value="1"/>
</dbReference>
<dbReference type="Proteomes" id="UP001500454">
    <property type="component" value="Unassembled WGS sequence"/>
</dbReference>
<keyword evidence="3" id="KW-1185">Reference proteome</keyword>
<name>A0ABP8JCM6_9BACT</name>
<dbReference type="Pfam" id="PF03713">
    <property type="entry name" value="DUF305"/>
    <property type="match status" value="2"/>
</dbReference>
<proteinExistence type="predicted"/>
<comment type="caution">
    <text evidence="2">The sequence shown here is derived from an EMBL/GenBank/DDBJ whole genome shotgun (WGS) entry which is preliminary data.</text>
</comment>
<dbReference type="PANTHER" id="PTHR36933">
    <property type="entry name" value="SLL0788 PROTEIN"/>
    <property type="match status" value="1"/>
</dbReference>
<feature type="domain" description="DUF305" evidence="1">
    <location>
        <begin position="134"/>
        <end position="211"/>
    </location>
</feature>
<protein>
    <submittedName>
        <fullName evidence="2">DUF305 domain-containing protein</fullName>
    </submittedName>
</protein>
<dbReference type="Gene3D" id="1.20.1260.10">
    <property type="match status" value="2"/>
</dbReference>
<reference evidence="3" key="1">
    <citation type="journal article" date="2019" name="Int. J. Syst. Evol. Microbiol.">
        <title>The Global Catalogue of Microorganisms (GCM) 10K type strain sequencing project: providing services to taxonomists for standard genome sequencing and annotation.</title>
        <authorList>
            <consortium name="The Broad Institute Genomics Platform"/>
            <consortium name="The Broad Institute Genome Sequencing Center for Infectious Disease"/>
            <person name="Wu L."/>
            <person name="Ma J."/>
        </authorList>
    </citation>
    <scope>NUCLEOTIDE SEQUENCE [LARGE SCALE GENOMIC DNA]</scope>
    <source>
        <strain evidence="3">JCM 17924</strain>
    </source>
</reference>
<dbReference type="InterPro" id="IPR005183">
    <property type="entry name" value="DUF305_CopM-like"/>
</dbReference>
<evidence type="ECO:0000313" key="2">
    <source>
        <dbReference type="EMBL" id="GAA4388727.1"/>
    </source>
</evidence>
<feature type="domain" description="DUF305" evidence="1">
    <location>
        <begin position="35"/>
        <end position="121"/>
    </location>
</feature>
<organism evidence="2 3">
    <name type="scientific">Hymenobacter koreensis</name>
    <dbReference type="NCBI Taxonomy" id="1084523"/>
    <lineage>
        <taxon>Bacteria</taxon>
        <taxon>Pseudomonadati</taxon>
        <taxon>Bacteroidota</taxon>
        <taxon>Cytophagia</taxon>
        <taxon>Cytophagales</taxon>
        <taxon>Hymenobacteraceae</taxon>
        <taxon>Hymenobacter</taxon>
    </lineage>
</organism>
<gene>
    <name evidence="2" type="ORF">GCM10023186_35500</name>
</gene>
<dbReference type="InterPro" id="IPR012347">
    <property type="entry name" value="Ferritin-like"/>
</dbReference>
<sequence>MYGSQFIRTLMQLNRLFRLPFLSLLVFSVLSTACKKHDMDDMKHDSPLMKIMMDMMTQMDAQAKTQDPDHDFAAQMVLHHDAAIKMSEEELRAGSNQEMKTIAQDVITKQRAEITQFNTFLGSHQPMQPLVPQFNQIQKTNMDRMMAASNGRAMTMRTDVDYAQMMVDHHQAAIDNSEALLQHGRNATMRQMAQAIITDQRQEIAALQSWLSRNR</sequence>